<dbReference type="NCBIfam" id="TIGR03025">
    <property type="entry name" value="EPS_sugtrans"/>
    <property type="match status" value="1"/>
</dbReference>
<keyword evidence="5 7" id="KW-1133">Transmembrane helix</keyword>
<accession>A0A975GQM1</accession>
<dbReference type="Pfam" id="PF13727">
    <property type="entry name" value="CoA_binding_3"/>
    <property type="match status" value="1"/>
</dbReference>
<feature type="transmembrane region" description="Helical" evidence="7">
    <location>
        <begin position="10"/>
        <end position="28"/>
    </location>
</feature>
<dbReference type="Pfam" id="PF02397">
    <property type="entry name" value="Bac_transf"/>
    <property type="match status" value="1"/>
</dbReference>
<evidence type="ECO:0000313" key="10">
    <source>
        <dbReference type="Proteomes" id="UP000663722"/>
    </source>
</evidence>
<gene>
    <name evidence="9" type="ORF">dnm_060720</name>
</gene>
<dbReference type="InterPro" id="IPR003362">
    <property type="entry name" value="Bact_transf"/>
</dbReference>
<dbReference type="PANTHER" id="PTHR30576">
    <property type="entry name" value="COLANIC BIOSYNTHESIS UDP-GLUCOSE LIPID CARRIER TRANSFERASE"/>
    <property type="match status" value="1"/>
</dbReference>
<dbReference type="AlphaFoldDB" id="A0A975GQM1"/>
<evidence type="ECO:0000256" key="7">
    <source>
        <dbReference type="SAM" id="Phobius"/>
    </source>
</evidence>
<feature type="transmembrane region" description="Helical" evidence="7">
    <location>
        <begin position="43"/>
        <end position="63"/>
    </location>
</feature>
<organism evidence="9 10">
    <name type="scientific">Desulfonema magnum</name>
    <dbReference type="NCBI Taxonomy" id="45655"/>
    <lineage>
        <taxon>Bacteria</taxon>
        <taxon>Pseudomonadati</taxon>
        <taxon>Thermodesulfobacteriota</taxon>
        <taxon>Desulfobacteria</taxon>
        <taxon>Desulfobacterales</taxon>
        <taxon>Desulfococcaceae</taxon>
        <taxon>Desulfonema</taxon>
    </lineage>
</organism>
<evidence type="ECO:0000256" key="3">
    <source>
        <dbReference type="ARBA" id="ARBA00022679"/>
    </source>
</evidence>
<comment type="similarity">
    <text evidence="2">Belongs to the bacterial sugar transferase family.</text>
</comment>
<evidence type="ECO:0000256" key="2">
    <source>
        <dbReference type="ARBA" id="ARBA00006464"/>
    </source>
</evidence>
<dbReference type="GO" id="GO:0016780">
    <property type="term" value="F:phosphotransferase activity, for other substituted phosphate groups"/>
    <property type="evidence" value="ECO:0007669"/>
    <property type="project" value="TreeGrafter"/>
</dbReference>
<dbReference type="GO" id="GO:0016020">
    <property type="term" value="C:membrane"/>
    <property type="evidence" value="ECO:0007669"/>
    <property type="project" value="UniProtKB-SubCell"/>
</dbReference>
<protein>
    <submittedName>
        <fullName evidence="9">Exopolysaccharide biosynthesis polyprenyl glycosylphosphotransferase</fullName>
    </submittedName>
</protein>
<name>A0A975GQM1_9BACT</name>
<feature type="transmembrane region" description="Helical" evidence="7">
    <location>
        <begin position="84"/>
        <end position="109"/>
    </location>
</feature>
<evidence type="ECO:0000256" key="5">
    <source>
        <dbReference type="ARBA" id="ARBA00022989"/>
    </source>
</evidence>
<dbReference type="Gene3D" id="3.40.50.720">
    <property type="entry name" value="NAD(P)-binding Rossmann-like Domain"/>
    <property type="match status" value="1"/>
</dbReference>
<feature type="transmembrane region" description="Helical" evidence="7">
    <location>
        <begin position="115"/>
        <end position="134"/>
    </location>
</feature>
<evidence type="ECO:0000256" key="1">
    <source>
        <dbReference type="ARBA" id="ARBA00004141"/>
    </source>
</evidence>
<dbReference type="Proteomes" id="UP000663722">
    <property type="component" value="Chromosome"/>
</dbReference>
<feature type="domain" description="Bacterial sugar transferase" evidence="8">
    <location>
        <begin position="283"/>
        <end position="479"/>
    </location>
</feature>
<feature type="transmembrane region" description="Helical" evidence="7">
    <location>
        <begin position="288"/>
        <end position="309"/>
    </location>
</feature>
<keyword evidence="6 7" id="KW-0472">Membrane</keyword>
<comment type="subcellular location">
    <subcellularLocation>
        <location evidence="1">Membrane</location>
        <topology evidence="1">Multi-pass membrane protein</topology>
    </subcellularLocation>
</comment>
<keyword evidence="4 7" id="KW-0812">Transmembrane</keyword>
<reference evidence="9" key="1">
    <citation type="journal article" date="2021" name="Microb. Physiol.">
        <title>Proteogenomic Insights into the Physiology of Marine, Sulfate-Reducing, Filamentous Desulfonema limicola and Desulfonema magnum.</title>
        <authorList>
            <person name="Schnaars V."/>
            <person name="Wohlbrand L."/>
            <person name="Scheve S."/>
            <person name="Hinrichs C."/>
            <person name="Reinhardt R."/>
            <person name="Rabus R."/>
        </authorList>
    </citation>
    <scope>NUCLEOTIDE SEQUENCE</scope>
    <source>
        <strain evidence="9">4be13</strain>
    </source>
</reference>
<dbReference type="PANTHER" id="PTHR30576:SF10">
    <property type="entry name" value="SLL5057 PROTEIN"/>
    <property type="match status" value="1"/>
</dbReference>
<dbReference type="EMBL" id="CP061800">
    <property type="protein sequence ID" value="QTA90012.1"/>
    <property type="molecule type" value="Genomic_DNA"/>
</dbReference>
<dbReference type="KEGG" id="dmm:dnm_060720"/>
<sequence length="485" mass="56364">MIENQPKFKYILLGSDFIILTISFFMALDKCIPNFWPASKNHLYFFFSHFNLYLIVLIFYIFAFYHSHLYMRNIVLTQYRQFILIVKSLVFGALMSIMFMVVCNVDYFLIYGKKLVLYFSLYNLVMFTLLRALLTKKILIFLAQKNIYQTRVLIVGGDEAAKYVAESLQHDILSNFHIAGFLDDYKAVGKKIYKQFHNLGKLDDLDKVVRDRDVDEILIAINNAPYERMVCIVEKSLETGKVVRIYSDLLRVIAEKMKLEFYSNIPIATLHMNSLDGYARNLKRDLDIILALLAIVILSPLFIAVILGIKLSSKGPVIFKQTRIGKDGRPFEFYKFRSMHMGTDDSRHQEYVKDFIQNGNQGENDDIKIFKITDDPRIFKFGKFIRKTSLDEFPQLLNVIKGDMTLVGPRPCLPYEWECYEEWHKKRLNILPGCTGLWQALGRSSVSFEEMVILDLYYINNISLVLDAEVILATFPVIFFGKGGF</sequence>
<evidence type="ECO:0000313" key="9">
    <source>
        <dbReference type="EMBL" id="QTA90012.1"/>
    </source>
</evidence>
<keyword evidence="3" id="KW-0808">Transferase</keyword>
<evidence type="ECO:0000256" key="6">
    <source>
        <dbReference type="ARBA" id="ARBA00023136"/>
    </source>
</evidence>
<keyword evidence="10" id="KW-1185">Reference proteome</keyword>
<evidence type="ECO:0000256" key="4">
    <source>
        <dbReference type="ARBA" id="ARBA00022692"/>
    </source>
</evidence>
<dbReference type="RefSeq" id="WP_207678399.1">
    <property type="nucleotide sequence ID" value="NZ_CP061800.1"/>
</dbReference>
<dbReference type="InterPro" id="IPR017475">
    <property type="entry name" value="EPS_sugar_tfrase"/>
</dbReference>
<proteinExistence type="inferred from homology"/>
<evidence type="ECO:0000259" key="8">
    <source>
        <dbReference type="Pfam" id="PF02397"/>
    </source>
</evidence>